<dbReference type="EMBL" id="JAAMRF010000004">
    <property type="protein sequence ID" value="MBA1273729.1"/>
    <property type="molecule type" value="Genomic_DNA"/>
</dbReference>
<gene>
    <name evidence="2" type="ORF">G7026_10195</name>
</gene>
<proteinExistence type="predicted"/>
<dbReference type="Pfam" id="PF13503">
    <property type="entry name" value="DUF4123"/>
    <property type="match status" value="1"/>
</dbReference>
<protein>
    <submittedName>
        <fullName evidence="2">DUF4123 domain-containing protein</fullName>
    </submittedName>
</protein>
<comment type="caution">
    <text evidence="2">The sequence shown here is derived from an EMBL/GenBank/DDBJ whole genome shotgun (WGS) entry which is preliminary data.</text>
</comment>
<reference evidence="2 3" key="1">
    <citation type="submission" date="2020-02" db="EMBL/GenBank/DDBJ databases">
        <title>Synteny-based analysis reveals conserved mechanism for high triclosan tolerance in Pseudomonas, as well as instances of horizontal transfer.</title>
        <authorList>
            <person name="Mcfarland A.G."/>
            <person name="Bertucci H.K."/>
            <person name="Litmann E."/>
            <person name="Shen J."/>
            <person name="Huttenhower C."/>
            <person name="Hartmann E.M."/>
        </authorList>
    </citation>
    <scope>NUCLEOTIDE SEQUENCE [LARGE SCALE GENOMIC DNA]</scope>
    <source>
        <strain evidence="2 3">115A1</strain>
    </source>
</reference>
<evidence type="ECO:0000313" key="2">
    <source>
        <dbReference type="EMBL" id="MBA1273729.1"/>
    </source>
</evidence>
<dbReference type="RefSeq" id="WP_181070658.1">
    <property type="nucleotide sequence ID" value="NZ_JAAMRF010000004.1"/>
</dbReference>
<sequence>MPELQHSLPHELPWHSNCYLLLDGVSVERLPQKLYQWSEHPNFEPLYLGTELSGLTDISPCLVTIEGPSDPFMQAFLAKADQEWGYLIFASTTLDEVAQHLRWLLKVETEAQQTFILRLADPAVAHALFAIGNPMLFGPIEYACMPDNVEANWHVHYNPNRKPDRDQGRPYRLSDSEMSALEDVSFRQTILTLDEHLRTFFPNYQAALHGLERYQHLKELANTAYRLNLCSQREILLFANIFGFLGKTALKQHSDITQLLEASSPRLPVERVEQAAYLAEQRATEIQGMAS</sequence>
<feature type="domain" description="DUF4123" evidence="1">
    <location>
        <begin position="18"/>
        <end position="131"/>
    </location>
</feature>
<evidence type="ECO:0000313" key="3">
    <source>
        <dbReference type="Proteomes" id="UP000786387"/>
    </source>
</evidence>
<dbReference type="InterPro" id="IPR025391">
    <property type="entry name" value="DUF4123"/>
</dbReference>
<name>A0ABR5Z0Q9_9GAMM</name>
<accession>A0ABR5Z0Q9</accession>
<dbReference type="Proteomes" id="UP000786387">
    <property type="component" value="Unassembled WGS sequence"/>
</dbReference>
<evidence type="ECO:0000259" key="1">
    <source>
        <dbReference type="Pfam" id="PF13503"/>
    </source>
</evidence>
<keyword evidence="3" id="KW-1185">Reference proteome</keyword>
<organism evidence="2 3">
    <name type="scientific">Stutzerimonas azotifigens</name>
    <dbReference type="NCBI Taxonomy" id="291995"/>
    <lineage>
        <taxon>Bacteria</taxon>
        <taxon>Pseudomonadati</taxon>
        <taxon>Pseudomonadota</taxon>
        <taxon>Gammaproteobacteria</taxon>
        <taxon>Pseudomonadales</taxon>
        <taxon>Pseudomonadaceae</taxon>
        <taxon>Stutzerimonas</taxon>
    </lineage>
</organism>